<dbReference type="Proteomes" id="UP000386847">
    <property type="component" value="Chromosome"/>
</dbReference>
<sequence>MRFPRLTGLPFLASMFRADRSIAPELRASVARRRRRRVAAGVGASLALYSAVVAMPADAATRPAPAPAMTTVIPCQDVMFIGVRGSGETPDASLYGMGPESALAWQQYRMEIPGHSAAAMSIDYPSTSVTTLASPYSSDEFFRSIDTGVMKLEAVMAERSVNCPNEHYVISGKSQGSIITHRAMADMAAHRSAYGTGLMDRIDGVLAIADPDRLPDDSGHLYGSTATGADHYGISYAAPFIAGNRYRPTTANVDTFWAHPDRWHTICNAGDSVCDFTVSSSSPSNMLRGFDIHMNSYVTDPTGVRTAAADVAAQTRSRTTAPEQAPQAPLV</sequence>
<dbReference type="Pfam" id="PF01083">
    <property type="entry name" value="Cutinase"/>
    <property type="match status" value="1"/>
</dbReference>
<dbReference type="GO" id="GO:0052689">
    <property type="term" value="F:carboxylic ester hydrolase activity"/>
    <property type="evidence" value="ECO:0007669"/>
    <property type="project" value="UniProtKB-KW"/>
</dbReference>
<gene>
    <name evidence="5" type="ORF">Rai3103_11650</name>
</gene>
<keyword evidence="3" id="KW-0378">Hydrolase</keyword>
<dbReference type="SUPFAM" id="SSF53474">
    <property type="entry name" value="alpha/beta-Hydrolases"/>
    <property type="match status" value="1"/>
</dbReference>
<dbReference type="InterPro" id="IPR000675">
    <property type="entry name" value="Cutinase/axe"/>
</dbReference>
<comment type="similarity">
    <text evidence="1">Belongs to the cutinase family.</text>
</comment>
<evidence type="ECO:0000313" key="5">
    <source>
        <dbReference type="EMBL" id="QGF24214.1"/>
    </source>
</evidence>
<dbReference type="PANTHER" id="PTHR33630">
    <property type="entry name" value="CUTINASE RV1984C-RELATED-RELATED"/>
    <property type="match status" value="1"/>
</dbReference>
<dbReference type="InterPro" id="IPR029058">
    <property type="entry name" value="AB_hydrolase_fold"/>
</dbReference>
<name>A0A5Q2FFC6_9ACTN</name>
<reference evidence="5 6" key="1">
    <citation type="submission" date="2019-10" db="EMBL/GenBank/DDBJ databases">
        <title>Genomic analysis of Raineyella sp. CBA3103.</title>
        <authorList>
            <person name="Roh S.W."/>
        </authorList>
    </citation>
    <scope>NUCLEOTIDE SEQUENCE [LARGE SCALE GENOMIC DNA]</scope>
    <source>
        <strain evidence="5 6">CBA3103</strain>
    </source>
</reference>
<protein>
    <submittedName>
        <fullName evidence="5">Cutinase family protein</fullName>
    </submittedName>
</protein>
<evidence type="ECO:0000256" key="1">
    <source>
        <dbReference type="ARBA" id="ARBA00007534"/>
    </source>
</evidence>
<dbReference type="Gene3D" id="3.40.50.1820">
    <property type="entry name" value="alpha/beta hydrolase"/>
    <property type="match status" value="1"/>
</dbReference>
<evidence type="ECO:0000313" key="6">
    <source>
        <dbReference type="Proteomes" id="UP000386847"/>
    </source>
</evidence>
<accession>A0A5Q2FFC6</accession>
<organism evidence="5 6">
    <name type="scientific">Raineyella fluvialis</name>
    <dbReference type="NCBI Taxonomy" id="2662261"/>
    <lineage>
        <taxon>Bacteria</taxon>
        <taxon>Bacillati</taxon>
        <taxon>Actinomycetota</taxon>
        <taxon>Actinomycetes</taxon>
        <taxon>Propionibacteriales</taxon>
        <taxon>Propionibacteriaceae</taxon>
        <taxon>Raineyella</taxon>
    </lineage>
</organism>
<evidence type="ECO:0000256" key="3">
    <source>
        <dbReference type="ARBA" id="ARBA00022801"/>
    </source>
</evidence>
<keyword evidence="6" id="KW-1185">Reference proteome</keyword>
<dbReference type="PANTHER" id="PTHR33630:SF9">
    <property type="entry name" value="CUTINASE 4"/>
    <property type="match status" value="1"/>
</dbReference>
<proteinExistence type="inferred from homology"/>
<evidence type="ECO:0000256" key="4">
    <source>
        <dbReference type="ARBA" id="ARBA00023157"/>
    </source>
</evidence>
<keyword evidence="4" id="KW-1015">Disulfide bond</keyword>
<evidence type="ECO:0000256" key="2">
    <source>
        <dbReference type="ARBA" id="ARBA00022487"/>
    </source>
</evidence>
<dbReference type="EMBL" id="CP045725">
    <property type="protein sequence ID" value="QGF24214.1"/>
    <property type="molecule type" value="Genomic_DNA"/>
</dbReference>
<dbReference type="RefSeq" id="WP_153572743.1">
    <property type="nucleotide sequence ID" value="NZ_CP045725.1"/>
</dbReference>
<dbReference type="KEGG" id="rain:Rai3103_11650"/>
<dbReference type="SMART" id="SM01110">
    <property type="entry name" value="Cutinase"/>
    <property type="match status" value="1"/>
</dbReference>
<dbReference type="AlphaFoldDB" id="A0A5Q2FFC6"/>
<keyword evidence="2" id="KW-0719">Serine esterase</keyword>